<dbReference type="InterPro" id="IPR003838">
    <property type="entry name" value="ABC3_permease_C"/>
</dbReference>
<accession>A0ABY5Y6L9</accession>
<keyword evidence="2" id="KW-1003">Cell membrane</keyword>
<organism evidence="9 10">
    <name type="scientific">Maribacter litopenaei</name>
    <dbReference type="NCBI Taxonomy" id="2976127"/>
    <lineage>
        <taxon>Bacteria</taxon>
        <taxon>Pseudomonadati</taxon>
        <taxon>Bacteroidota</taxon>
        <taxon>Flavobacteriia</taxon>
        <taxon>Flavobacteriales</taxon>
        <taxon>Flavobacteriaceae</taxon>
        <taxon>Maribacter</taxon>
    </lineage>
</organism>
<evidence type="ECO:0000259" key="8">
    <source>
        <dbReference type="Pfam" id="PF12704"/>
    </source>
</evidence>
<dbReference type="Proteomes" id="UP001059209">
    <property type="component" value="Chromosome"/>
</dbReference>
<feature type="transmembrane region" description="Helical" evidence="6">
    <location>
        <begin position="440"/>
        <end position="460"/>
    </location>
</feature>
<feature type="transmembrane region" description="Helical" evidence="6">
    <location>
        <begin position="354"/>
        <end position="373"/>
    </location>
</feature>
<comment type="subcellular location">
    <subcellularLocation>
        <location evidence="1">Cell membrane</location>
        <topology evidence="1">Multi-pass membrane protein</topology>
    </subcellularLocation>
</comment>
<keyword evidence="10" id="KW-1185">Reference proteome</keyword>
<sequence length="533" mass="57925">MLKNHLKIAWRSLIKNKLQTSINLLGLTVGTVCCLVILVYVNAQFGYDQHHDDASSLYRIRTKIKTDNSSLDSDMAAASPPIAFAMKEDFPEVIDACRIVYFGEESSQLLRVSDSDDSYYVSRGYVADSTFFSFFKYPLLEGGNPKELLKAPNNVVLSSKLAQKLFGNTKALGKTLILGAGEQQQDITVTGVFKEGENKTHLQPNYVLSMASPGIGEFVRSVDNYATQNFVFSYLKVVPGANVAQLEKKLPEFLQAGGADDLAAIGFEKTLLLQAVKDIHLYSKGIDAQIDNVSNIEYLYAMLLLAFIIQLVACVNFVNLSTARASKRAKEIGVRKVIGAERGALIKQFLNESVLLSLFALVISIPLATFLIPGMNGLTGGNLAFADIWNLKILGLLTAIGVATGLIAGIYPALILSSIKPAKVIKGMVNINLGSGNLRKGLVVFQFVVSIGLVTAVLIITQQLKYAQSKDMGFDKENVIAIKLGTQEAQTRYTALRDELMALSRISEVAGTNNYPSARIMGDLGIHLPGQNP</sequence>
<dbReference type="PANTHER" id="PTHR30572">
    <property type="entry name" value="MEMBRANE COMPONENT OF TRANSPORTER-RELATED"/>
    <property type="match status" value="1"/>
</dbReference>
<protein>
    <submittedName>
        <fullName evidence="9">ABC transporter permease</fullName>
    </submittedName>
</protein>
<evidence type="ECO:0000313" key="9">
    <source>
        <dbReference type="EMBL" id="UWX54670.1"/>
    </source>
</evidence>
<gene>
    <name evidence="9" type="ORF">NYZ99_17755</name>
</gene>
<keyword evidence="5 6" id="KW-0472">Membrane</keyword>
<dbReference type="InterPro" id="IPR025857">
    <property type="entry name" value="MacB_PCD"/>
</dbReference>
<feature type="transmembrane region" description="Helical" evidence="6">
    <location>
        <begin position="393"/>
        <end position="419"/>
    </location>
</feature>
<feature type="transmembrane region" description="Helical" evidence="6">
    <location>
        <begin position="21"/>
        <end position="41"/>
    </location>
</feature>
<dbReference type="Pfam" id="PF12704">
    <property type="entry name" value="MacB_PCD"/>
    <property type="match status" value="1"/>
</dbReference>
<evidence type="ECO:0000256" key="1">
    <source>
        <dbReference type="ARBA" id="ARBA00004651"/>
    </source>
</evidence>
<evidence type="ECO:0000313" key="10">
    <source>
        <dbReference type="Proteomes" id="UP001059209"/>
    </source>
</evidence>
<keyword evidence="3 6" id="KW-0812">Transmembrane</keyword>
<proteinExistence type="predicted"/>
<keyword evidence="4 6" id="KW-1133">Transmembrane helix</keyword>
<dbReference type="EMBL" id="CP104205">
    <property type="protein sequence ID" value="UWX54670.1"/>
    <property type="molecule type" value="Genomic_DNA"/>
</dbReference>
<evidence type="ECO:0000256" key="4">
    <source>
        <dbReference type="ARBA" id="ARBA00022989"/>
    </source>
</evidence>
<name>A0ABY5Y6L9_9FLAO</name>
<evidence type="ECO:0000256" key="3">
    <source>
        <dbReference type="ARBA" id="ARBA00022692"/>
    </source>
</evidence>
<feature type="transmembrane region" description="Helical" evidence="6">
    <location>
        <begin position="298"/>
        <end position="320"/>
    </location>
</feature>
<dbReference type="RefSeq" id="WP_260572528.1">
    <property type="nucleotide sequence ID" value="NZ_CP104205.1"/>
</dbReference>
<feature type="domain" description="ABC3 transporter permease C-terminal" evidence="7">
    <location>
        <begin position="304"/>
        <end position="421"/>
    </location>
</feature>
<evidence type="ECO:0000256" key="2">
    <source>
        <dbReference type="ARBA" id="ARBA00022475"/>
    </source>
</evidence>
<feature type="domain" description="MacB-like periplasmic core" evidence="8">
    <location>
        <begin position="20"/>
        <end position="250"/>
    </location>
</feature>
<evidence type="ECO:0000256" key="5">
    <source>
        <dbReference type="ARBA" id="ARBA00023136"/>
    </source>
</evidence>
<dbReference type="InterPro" id="IPR050250">
    <property type="entry name" value="Macrolide_Exporter_MacB"/>
</dbReference>
<dbReference type="PANTHER" id="PTHR30572:SF18">
    <property type="entry name" value="ABC-TYPE MACROLIDE FAMILY EXPORT SYSTEM PERMEASE COMPONENT 2"/>
    <property type="match status" value="1"/>
</dbReference>
<reference evidence="9" key="1">
    <citation type="submission" date="2022-09" db="EMBL/GenBank/DDBJ databases">
        <title>Maribacter litopenaei sp. nov., isolated from the intestinal tract of the Pacific White Shrimp, Litopenaeus vannamei.</title>
        <authorList>
            <person name="Kim S.Y."/>
            <person name="Hwang C.Y."/>
        </authorList>
    </citation>
    <scope>NUCLEOTIDE SEQUENCE</scope>
    <source>
        <strain evidence="9">HL-LV01</strain>
    </source>
</reference>
<evidence type="ECO:0000256" key="6">
    <source>
        <dbReference type="SAM" id="Phobius"/>
    </source>
</evidence>
<dbReference type="Pfam" id="PF02687">
    <property type="entry name" value="FtsX"/>
    <property type="match status" value="1"/>
</dbReference>
<evidence type="ECO:0000259" key="7">
    <source>
        <dbReference type="Pfam" id="PF02687"/>
    </source>
</evidence>